<dbReference type="EMBL" id="APNK01000021">
    <property type="protein sequence ID" value="KEZ76869.1"/>
    <property type="molecule type" value="Genomic_DNA"/>
</dbReference>
<evidence type="ECO:0000313" key="2">
    <source>
        <dbReference type="Proteomes" id="UP000028302"/>
    </source>
</evidence>
<accession>A0A084IJI5</accession>
<comment type="caution">
    <text evidence="1">The sequence shown here is derived from an EMBL/GenBank/DDBJ whole genome shotgun (WGS) entry which is preliminary data.</text>
</comment>
<dbReference type="PANTHER" id="PTHR38477:SF1">
    <property type="entry name" value="MUREIN L,D-TRANSPEPTIDASE CATALYTIC DOMAIN FAMILY PROTEIN"/>
    <property type="match status" value="1"/>
</dbReference>
<proteinExistence type="predicted"/>
<dbReference type="PATRIC" id="fig|1304275.5.peg.2647"/>
<sequence length="250" mass="26996">MLIQPLSCLVSSIIARAGRRPAVPKTLGYALVSWGALAGAAHAASLSDTLERLAPSADPKVLALAASAMSCAERHGQPVADRLAVIDYSLPSTERRLWVFDLSRPRLLFKEWVAHGRASGANEAVRFSNVPDSHESSLGLFRTLNSYEGHDGYALRLKGLEPGINSNAYSRAIVIHGASYATPAFIHRVGRLGRSLGCPAVRPAIVKPLINSLKDGQYVFAYYPKSKWIKHSRYLHCGAPSSSRLIASTP</sequence>
<evidence type="ECO:0008006" key="3">
    <source>
        <dbReference type="Google" id="ProtNLM"/>
    </source>
</evidence>
<gene>
    <name evidence="1" type="ORF">C41B8_12965</name>
</gene>
<reference evidence="1 2" key="1">
    <citation type="submission" date="2013-03" db="EMBL/GenBank/DDBJ databases">
        <title>Salinisphaera hydrothermalis C41B8 Genome Sequencing.</title>
        <authorList>
            <person name="Li C."/>
            <person name="Lai Q."/>
            <person name="Shao Z."/>
        </authorList>
    </citation>
    <scope>NUCLEOTIDE SEQUENCE [LARGE SCALE GENOMIC DNA]</scope>
    <source>
        <strain evidence="1 2">C41B8</strain>
    </source>
</reference>
<dbReference type="STRING" id="1304275.C41B8_12965"/>
<dbReference type="InterPro" id="IPR032676">
    <property type="entry name" value="YkuD_2"/>
</dbReference>
<dbReference type="AlphaFoldDB" id="A0A084IJI5"/>
<dbReference type="eggNOG" id="COG1376">
    <property type="taxonomic scope" value="Bacteria"/>
</dbReference>
<organism evidence="1 2">
    <name type="scientific">Salinisphaera hydrothermalis (strain C41B8)</name>
    <dbReference type="NCBI Taxonomy" id="1304275"/>
    <lineage>
        <taxon>Bacteria</taxon>
        <taxon>Pseudomonadati</taxon>
        <taxon>Pseudomonadota</taxon>
        <taxon>Gammaproteobacteria</taxon>
        <taxon>Salinisphaerales</taxon>
        <taxon>Salinisphaeraceae</taxon>
        <taxon>Salinisphaera</taxon>
    </lineage>
</organism>
<name>A0A084IJI5_SALHC</name>
<keyword evidence="2" id="KW-1185">Reference proteome</keyword>
<dbReference type="RefSeq" id="WP_084188949.1">
    <property type="nucleotide sequence ID" value="NZ_APNK01000021.1"/>
</dbReference>
<dbReference type="OrthoDB" id="9815195at2"/>
<evidence type="ECO:0000313" key="1">
    <source>
        <dbReference type="EMBL" id="KEZ76869.1"/>
    </source>
</evidence>
<protein>
    <recommendedName>
        <fullName evidence="3">YkuD domain-containing protein</fullName>
    </recommendedName>
</protein>
<dbReference type="Proteomes" id="UP000028302">
    <property type="component" value="Unassembled WGS sequence"/>
</dbReference>
<dbReference type="Pfam" id="PF13645">
    <property type="entry name" value="YkuD_2"/>
    <property type="match status" value="1"/>
</dbReference>
<dbReference type="PANTHER" id="PTHR38477">
    <property type="entry name" value="HYPOTHETICAL EXPORTED PROTEIN"/>
    <property type="match status" value="1"/>
</dbReference>